<evidence type="ECO:0000256" key="10">
    <source>
        <dbReference type="SAM" id="Coils"/>
    </source>
</evidence>
<dbReference type="CDD" id="cd00779">
    <property type="entry name" value="ProRS_core_prok"/>
    <property type="match status" value="1"/>
</dbReference>
<feature type="compositionally biased region" description="Low complexity" evidence="11">
    <location>
        <begin position="698"/>
        <end position="716"/>
    </location>
</feature>
<dbReference type="InterPro" id="IPR004154">
    <property type="entry name" value="Anticodon-bd"/>
</dbReference>
<keyword evidence="3" id="KW-0547">Nucleotide-binding</keyword>
<dbReference type="EMBL" id="OA566782">
    <property type="protein sequence ID" value="CAD7199438.1"/>
    <property type="molecule type" value="Genomic_DNA"/>
</dbReference>
<dbReference type="EC" id="6.1.1.15" evidence="1"/>
<feature type="region of interest" description="Disordered" evidence="11">
    <location>
        <begin position="698"/>
        <end position="727"/>
    </location>
</feature>
<keyword evidence="6" id="KW-0030">Aminoacyl-tRNA synthetase</keyword>
<keyword evidence="2" id="KW-0436">Ligase</keyword>
<evidence type="ECO:0000256" key="8">
    <source>
        <dbReference type="ARBA" id="ARBA00047671"/>
    </source>
</evidence>
<evidence type="ECO:0000259" key="12">
    <source>
        <dbReference type="PROSITE" id="PS50862"/>
    </source>
</evidence>
<evidence type="ECO:0000256" key="2">
    <source>
        <dbReference type="ARBA" id="ARBA00022598"/>
    </source>
</evidence>
<dbReference type="InterPro" id="IPR006195">
    <property type="entry name" value="aa-tRNA-synth_II"/>
</dbReference>
<dbReference type="Pfam" id="PF00587">
    <property type="entry name" value="tRNA-synt_2b"/>
    <property type="match status" value="1"/>
</dbReference>
<dbReference type="PANTHER" id="PTHR42753">
    <property type="entry name" value="MITOCHONDRIAL RIBOSOME PROTEIN L39/PROLYL-TRNA LIGASE FAMILY MEMBER"/>
    <property type="match status" value="1"/>
</dbReference>
<keyword evidence="10" id="KW-0175">Coiled coil</keyword>
<dbReference type="SUPFAM" id="SSF52954">
    <property type="entry name" value="Class II aaRS ABD-related"/>
    <property type="match status" value="1"/>
</dbReference>
<dbReference type="GO" id="GO:0004827">
    <property type="term" value="F:proline-tRNA ligase activity"/>
    <property type="evidence" value="ECO:0007669"/>
    <property type="project" value="UniProtKB-EC"/>
</dbReference>
<dbReference type="FunFam" id="3.30.930.10:FF:000042">
    <property type="entry name" value="probable proline--tRNA ligase, mitochondrial"/>
    <property type="match status" value="1"/>
</dbReference>
<evidence type="ECO:0000256" key="7">
    <source>
        <dbReference type="ARBA" id="ARBA00029731"/>
    </source>
</evidence>
<feature type="domain" description="Aminoacyl-transfer RNA synthetases class-II family profile" evidence="12">
    <location>
        <begin position="74"/>
        <end position="781"/>
    </location>
</feature>
<evidence type="ECO:0000256" key="11">
    <source>
        <dbReference type="SAM" id="MobiDB-lite"/>
    </source>
</evidence>
<comment type="catalytic activity">
    <reaction evidence="8">
        <text>tRNA(Pro) + L-proline + ATP = L-prolyl-tRNA(Pro) + AMP + diphosphate</text>
        <dbReference type="Rhea" id="RHEA:14305"/>
        <dbReference type="Rhea" id="RHEA-COMP:9700"/>
        <dbReference type="Rhea" id="RHEA-COMP:9702"/>
        <dbReference type="ChEBI" id="CHEBI:30616"/>
        <dbReference type="ChEBI" id="CHEBI:33019"/>
        <dbReference type="ChEBI" id="CHEBI:60039"/>
        <dbReference type="ChEBI" id="CHEBI:78442"/>
        <dbReference type="ChEBI" id="CHEBI:78532"/>
        <dbReference type="ChEBI" id="CHEBI:456215"/>
        <dbReference type="EC" id="6.1.1.15"/>
    </reaction>
</comment>
<dbReference type="AlphaFoldDB" id="A0A7R8VIX9"/>
<name>A0A7R8VIX9_TIMDO</name>
<dbReference type="Gene3D" id="3.30.930.10">
    <property type="entry name" value="Bira Bifunctional Protein, Domain 2"/>
    <property type="match status" value="1"/>
</dbReference>
<dbReference type="InterPro" id="IPR050062">
    <property type="entry name" value="Pro-tRNA_synthetase"/>
</dbReference>
<dbReference type="Pfam" id="PF03129">
    <property type="entry name" value="HGTP_anticodon"/>
    <property type="match status" value="1"/>
</dbReference>
<dbReference type="GO" id="GO:0005524">
    <property type="term" value="F:ATP binding"/>
    <property type="evidence" value="ECO:0007669"/>
    <property type="project" value="UniProtKB-KW"/>
</dbReference>
<feature type="coiled-coil region" evidence="10">
    <location>
        <begin position="551"/>
        <end position="628"/>
    </location>
</feature>
<dbReference type="InterPro" id="IPR033730">
    <property type="entry name" value="ProRS_core_prok"/>
</dbReference>
<evidence type="ECO:0000313" key="13">
    <source>
        <dbReference type="EMBL" id="CAD7199438.1"/>
    </source>
</evidence>
<proteinExistence type="predicted"/>
<gene>
    <name evidence="13" type="ORF">TDIB3V08_LOCUS5687</name>
</gene>
<evidence type="ECO:0000256" key="6">
    <source>
        <dbReference type="ARBA" id="ARBA00023146"/>
    </source>
</evidence>
<keyword evidence="5" id="KW-0648">Protein biosynthesis</keyword>
<organism evidence="13">
    <name type="scientific">Timema douglasi</name>
    <name type="common">Walking stick</name>
    <dbReference type="NCBI Taxonomy" id="61478"/>
    <lineage>
        <taxon>Eukaryota</taxon>
        <taxon>Metazoa</taxon>
        <taxon>Ecdysozoa</taxon>
        <taxon>Arthropoda</taxon>
        <taxon>Hexapoda</taxon>
        <taxon>Insecta</taxon>
        <taxon>Pterygota</taxon>
        <taxon>Neoptera</taxon>
        <taxon>Polyneoptera</taxon>
        <taxon>Phasmatodea</taxon>
        <taxon>Timematodea</taxon>
        <taxon>Timematoidea</taxon>
        <taxon>Timematidae</taxon>
        <taxon>Timema</taxon>
    </lineage>
</organism>
<dbReference type="InterPro" id="IPR002316">
    <property type="entry name" value="Pro-tRNA-ligase_IIa"/>
</dbReference>
<evidence type="ECO:0000256" key="3">
    <source>
        <dbReference type="ARBA" id="ARBA00022741"/>
    </source>
</evidence>
<dbReference type="InterPro" id="IPR036621">
    <property type="entry name" value="Anticodon-bd_dom_sf"/>
</dbReference>
<keyword evidence="4" id="KW-0067">ATP-binding</keyword>
<sequence>MIIDKYTLFCAANIQRVPVQFLQNVNFSSKVQGRINCVSKLFQPLNIIPKNAEVKNEEISSKSHRLMLDRGIIRQASTGTFYLLPLGQRALQKLIKIVDKEMQGIGAQKLLLPLLTSGELWKTTGRWDTAGPELFTLRDRHDRDYVLSPTHEEAITELIASSPQLSHRSLPLRLYQVTSKFRDEMKPRSGLLRGKEFLMKDLYTFDTTLQAAEETYNAVCNAYDNIFRRIEVGYVKVMGDPGMIGGSLSHEYHYPVNVGEDQLLICQECNYGANTEVCGNSEECPQCKQPHMGHCPGIEVGHTFLLGTKYSTPLGADYMKADGKPSPVQMGCYGIGLTRTLAAAVESLSLPDELRWPLAFAPFSVCIIPPKDGSKESSVSHLSEHLYESLHSSTLFDDDVLVDDRGQWTIGRRLFEAKKTGYPFIVVVGKKATEVEPLFEVYDLLQNIKLDLFEEEIKRVEEGTLELQQKAVDLDKEKERKLVDLSHKKAQSEFLTNKENMLKALIAEANTTLKKEKDNLAQQQDNIFLKRGKFCNTVREFVEEHGIVATLKKLQLKKQEADKTRSATEDVDDLYDIDENNEEDIELTEMKREVDTLETDLKEVTMQLEIREERQKAANKEREQLLKETTEGEEFVSGGMIQDHTLTIDWIADNVAGSGDKSVSLPARLQEKLLQLREDKKLLNQQCAALDKQQQQQTAQTQIISKPSSLPASSSSNEGLKLPPATMNISHSRNFTVKQNNNDKHFSNFLPRTQTNAPVLASRKHVSFYCYQEIEEGRDLQFVHKDDEKSFRRHSVDTQVLEASDEDLQETKVTLQRNCSSHDHEESDAGVFRENIKATNYSPLKDYYTDAQDQSNQMMKRINSHGDNVMPSFKRNTSFYCYEDAQLDEQSNNSVVPFKRNRYPHVNQSEDGVRIQGTSARLPLLPENSKNRLNLVESFTAKNNLDIYSQPYKLIPTLEKKTSTVAQSCSTVYENLEESQSFGSNKGQQPNSTIVTAPKSSKKLNKVRKRGGLSKCFVPKVPSKILSKIKIREEHKAQLEQDISNIVRQANKLHH</sequence>
<evidence type="ECO:0000256" key="4">
    <source>
        <dbReference type="ARBA" id="ARBA00022840"/>
    </source>
</evidence>
<dbReference type="GO" id="GO:0005739">
    <property type="term" value="C:mitochondrion"/>
    <property type="evidence" value="ECO:0007669"/>
    <property type="project" value="TreeGrafter"/>
</dbReference>
<evidence type="ECO:0000256" key="1">
    <source>
        <dbReference type="ARBA" id="ARBA00012831"/>
    </source>
</evidence>
<dbReference type="InterPro" id="IPR045864">
    <property type="entry name" value="aa-tRNA-synth_II/BPL/LPL"/>
</dbReference>
<dbReference type="PROSITE" id="PS50862">
    <property type="entry name" value="AA_TRNA_LIGASE_II"/>
    <property type="match status" value="1"/>
</dbReference>
<dbReference type="Gene3D" id="3.40.50.800">
    <property type="entry name" value="Anticodon-binding domain"/>
    <property type="match status" value="1"/>
</dbReference>
<protein>
    <recommendedName>
        <fullName evidence="9">Probable proline--tRNA ligase, mitochondrial</fullName>
        <ecNumber evidence="1">6.1.1.15</ecNumber>
    </recommendedName>
    <alternativeName>
        <fullName evidence="7">Prolyl-tRNA synthetase</fullName>
    </alternativeName>
</protein>
<evidence type="ECO:0000256" key="9">
    <source>
        <dbReference type="ARBA" id="ARBA00071545"/>
    </source>
</evidence>
<reference evidence="13" key="1">
    <citation type="submission" date="2020-11" db="EMBL/GenBank/DDBJ databases">
        <authorList>
            <person name="Tran Van P."/>
        </authorList>
    </citation>
    <scope>NUCLEOTIDE SEQUENCE</scope>
</reference>
<dbReference type="PRINTS" id="PR01046">
    <property type="entry name" value="TRNASYNTHPRO"/>
</dbReference>
<accession>A0A7R8VIX9</accession>
<dbReference type="SUPFAM" id="SSF55681">
    <property type="entry name" value="Class II aaRS and biotin synthetases"/>
    <property type="match status" value="1"/>
</dbReference>
<dbReference type="GO" id="GO:0006433">
    <property type="term" value="P:prolyl-tRNA aminoacylation"/>
    <property type="evidence" value="ECO:0007669"/>
    <property type="project" value="InterPro"/>
</dbReference>
<dbReference type="PANTHER" id="PTHR42753:SF10">
    <property type="entry name" value="PROLINE--TRNA LIGASE, MITOCHONDRIAL-RELATED"/>
    <property type="match status" value="1"/>
</dbReference>
<evidence type="ECO:0000256" key="5">
    <source>
        <dbReference type="ARBA" id="ARBA00022917"/>
    </source>
</evidence>
<dbReference type="InterPro" id="IPR002314">
    <property type="entry name" value="aa-tRNA-synt_IIb"/>
</dbReference>